<dbReference type="AlphaFoldDB" id="A0A2I1HRS4"/>
<dbReference type="EMBL" id="LLXI01005531">
    <property type="protein sequence ID" value="PKY61566.1"/>
    <property type="molecule type" value="Genomic_DNA"/>
</dbReference>
<organism evidence="2 3">
    <name type="scientific">Rhizophagus irregularis</name>
    <dbReference type="NCBI Taxonomy" id="588596"/>
    <lineage>
        <taxon>Eukaryota</taxon>
        <taxon>Fungi</taxon>
        <taxon>Fungi incertae sedis</taxon>
        <taxon>Mucoromycota</taxon>
        <taxon>Glomeromycotina</taxon>
        <taxon>Glomeromycetes</taxon>
        <taxon>Glomerales</taxon>
        <taxon>Glomeraceae</taxon>
        <taxon>Rhizophagus</taxon>
    </lineage>
</organism>
<comment type="caution">
    <text evidence="2">The sequence shown here is derived from an EMBL/GenBank/DDBJ whole genome shotgun (WGS) entry which is preliminary data.</text>
</comment>
<proteinExistence type="predicted"/>
<reference evidence="2 3" key="1">
    <citation type="submission" date="2015-10" db="EMBL/GenBank/DDBJ databases">
        <title>Genome analyses suggest a sexual origin of heterokaryosis in a supposedly ancient asexual fungus.</title>
        <authorList>
            <person name="Ropars J."/>
            <person name="Sedzielewska K."/>
            <person name="Noel J."/>
            <person name="Charron P."/>
            <person name="Farinelli L."/>
            <person name="Marton T."/>
            <person name="Kruger M."/>
            <person name="Pelin A."/>
            <person name="Brachmann A."/>
            <person name="Corradi N."/>
        </authorList>
    </citation>
    <scope>NUCLEOTIDE SEQUENCE [LARGE SCALE GENOMIC DNA]</scope>
    <source>
        <strain evidence="2 3">A4</strain>
    </source>
</reference>
<keyword evidence="1" id="KW-0175">Coiled coil</keyword>
<sequence length="126" mass="14785">MLSCYIKKDSTCKKVSDLKILKFKKEIEKLKNENLLLQSEIGDISQEKKKNDLLASEYSRNKDELEKYKVIAADQERELKKIKTQMKEENKKLIEEKLKLSSLMQVTKGNMINMVNILNENLSKFN</sequence>
<keyword evidence="3" id="KW-1185">Reference proteome</keyword>
<evidence type="ECO:0000256" key="1">
    <source>
        <dbReference type="SAM" id="Coils"/>
    </source>
</evidence>
<evidence type="ECO:0000313" key="2">
    <source>
        <dbReference type="EMBL" id="PKY61566.1"/>
    </source>
</evidence>
<dbReference type="Proteomes" id="UP000234323">
    <property type="component" value="Unassembled WGS sequence"/>
</dbReference>
<accession>A0A2I1HRS4</accession>
<name>A0A2I1HRS4_9GLOM</name>
<feature type="coiled-coil region" evidence="1">
    <location>
        <begin position="13"/>
        <end position="103"/>
    </location>
</feature>
<protein>
    <submittedName>
        <fullName evidence="2">Uncharacterized protein</fullName>
    </submittedName>
</protein>
<evidence type="ECO:0000313" key="3">
    <source>
        <dbReference type="Proteomes" id="UP000234323"/>
    </source>
</evidence>
<gene>
    <name evidence="2" type="ORF">RhiirA4_486711</name>
</gene>